<proteinExistence type="predicted"/>
<evidence type="ECO:0000256" key="1">
    <source>
        <dbReference type="SAM" id="MobiDB-lite"/>
    </source>
</evidence>
<dbReference type="Ensembl" id="ENSCPGT00000005842.1">
    <property type="protein sequence ID" value="ENSCPGP00000005296.1"/>
    <property type="gene ID" value="ENSCPGG00000003836.1"/>
</dbReference>
<feature type="region of interest" description="Disordered" evidence="1">
    <location>
        <begin position="1"/>
        <end position="38"/>
    </location>
</feature>
<accession>A0A8C3JBP8</accession>
<organism evidence="2 3">
    <name type="scientific">Calidris pygmaea</name>
    <name type="common">Spoon-billed sandpiper</name>
    <dbReference type="NCBI Taxonomy" id="425635"/>
    <lineage>
        <taxon>Eukaryota</taxon>
        <taxon>Metazoa</taxon>
        <taxon>Chordata</taxon>
        <taxon>Craniata</taxon>
        <taxon>Vertebrata</taxon>
        <taxon>Euteleostomi</taxon>
        <taxon>Archelosauria</taxon>
        <taxon>Archosauria</taxon>
        <taxon>Dinosauria</taxon>
        <taxon>Saurischia</taxon>
        <taxon>Theropoda</taxon>
        <taxon>Coelurosauria</taxon>
        <taxon>Aves</taxon>
        <taxon>Neognathae</taxon>
        <taxon>Neoaves</taxon>
        <taxon>Charadriiformes</taxon>
        <taxon>Scolopacidae</taxon>
        <taxon>Calidris</taxon>
    </lineage>
</organism>
<evidence type="ECO:0000313" key="2">
    <source>
        <dbReference type="Ensembl" id="ENSCPGP00000005296.1"/>
    </source>
</evidence>
<dbReference type="Proteomes" id="UP000694419">
    <property type="component" value="Unplaced"/>
</dbReference>
<reference evidence="2" key="2">
    <citation type="submission" date="2025-09" db="UniProtKB">
        <authorList>
            <consortium name="Ensembl"/>
        </authorList>
    </citation>
    <scope>IDENTIFICATION</scope>
</reference>
<protein>
    <submittedName>
        <fullName evidence="2">Uncharacterized protein</fullName>
    </submittedName>
</protein>
<reference evidence="2" key="1">
    <citation type="submission" date="2025-08" db="UniProtKB">
        <authorList>
            <consortium name="Ensembl"/>
        </authorList>
    </citation>
    <scope>IDENTIFICATION</scope>
</reference>
<keyword evidence="3" id="KW-1185">Reference proteome</keyword>
<feature type="compositionally biased region" description="Pro residues" evidence="1">
    <location>
        <begin position="1"/>
        <end position="18"/>
    </location>
</feature>
<evidence type="ECO:0000313" key="3">
    <source>
        <dbReference type="Proteomes" id="UP000694419"/>
    </source>
</evidence>
<name>A0A8C3JBP8_9CHAR</name>
<sequence>GAAPRAPPAPGSRPPPGRPAAEGASPPPPPPSPASGRCPPELLRAEVGCFCSKAGQQTSVDPVTGKCCGSACRRCPCERHFNFFFFFFLRYEY</sequence>
<dbReference type="AlphaFoldDB" id="A0A8C3JBP8"/>